<dbReference type="RefSeq" id="WP_099136792.1">
    <property type="nucleotide sequence ID" value="NZ_CAWNNJ010000085.1"/>
</dbReference>
<proteinExistence type="predicted"/>
<reference evidence="1 2" key="1">
    <citation type="journal article" date="2017" name="Nat. Microbiol.">
        <title>Natural product diversity associated with the nematode symbionts Photorhabdus and Xenorhabdus.</title>
        <authorList>
            <person name="Tobias N.J."/>
            <person name="Wolff H."/>
            <person name="Djahanschiri B."/>
            <person name="Grundmann F."/>
            <person name="Kronenwerth M."/>
            <person name="Shi Y.M."/>
            <person name="Simonyi S."/>
            <person name="Grun P."/>
            <person name="Shapiro-Ilan D."/>
            <person name="Pidot S.J."/>
            <person name="Stinear T.P."/>
            <person name="Ebersberger I."/>
            <person name="Bode H.B."/>
        </authorList>
    </citation>
    <scope>NUCLEOTIDE SEQUENCE [LARGE SCALE GENOMIC DNA]</scope>
    <source>
        <strain evidence="1 2">DSM 16342</strain>
    </source>
</reference>
<accession>A0A2D0IU69</accession>
<sequence>MADRANWDLKAHLSGNAHFDDNSLILNQAANMQSACILTTRLIVGWLPRCIEQELPLFKRFSLSTENIGMQNDEYLCRRKTSMQNSISDNRTLNVTDSYSQMTLCINDIDSQTLHTSLRGAQKSEAETRG</sequence>
<organism evidence="1 2">
    <name type="scientific">Xenorhabdus budapestensis</name>
    <dbReference type="NCBI Taxonomy" id="290110"/>
    <lineage>
        <taxon>Bacteria</taxon>
        <taxon>Pseudomonadati</taxon>
        <taxon>Pseudomonadota</taxon>
        <taxon>Gammaproteobacteria</taxon>
        <taxon>Enterobacterales</taxon>
        <taxon>Morganellaceae</taxon>
        <taxon>Xenorhabdus</taxon>
    </lineage>
</organism>
<name>A0A2D0IU69_XENBU</name>
<evidence type="ECO:0000313" key="1">
    <source>
        <dbReference type="EMBL" id="PHM25458.1"/>
    </source>
</evidence>
<protein>
    <submittedName>
        <fullName evidence="1">Uncharacterized protein</fullName>
    </submittedName>
</protein>
<dbReference type="AlphaFoldDB" id="A0A2D0IU69"/>
<comment type="caution">
    <text evidence="1">The sequence shown here is derived from an EMBL/GenBank/DDBJ whole genome shotgun (WGS) entry which is preliminary data.</text>
</comment>
<dbReference type="OrthoDB" id="9989694at2"/>
<dbReference type="Proteomes" id="UP000225833">
    <property type="component" value="Unassembled WGS sequence"/>
</dbReference>
<gene>
    <name evidence="1" type="ORF">Xbud_03032</name>
</gene>
<evidence type="ECO:0000313" key="2">
    <source>
        <dbReference type="Proteomes" id="UP000225833"/>
    </source>
</evidence>
<dbReference type="EMBL" id="NIBS01000019">
    <property type="protein sequence ID" value="PHM25458.1"/>
    <property type="molecule type" value="Genomic_DNA"/>
</dbReference>